<feature type="region of interest" description="Disordered" evidence="14">
    <location>
        <begin position="1"/>
        <end position="63"/>
    </location>
</feature>
<keyword evidence="6" id="KW-0158">Chromosome</keyword>
<protein>
    <recommendedName>
        <fullName evidence="5">EKC/KEOPS complex subunit GON7</fullName>
    </recommendedName>
</protein>
<feature type="compositionally biased region" description="Polar residues" evidence="14">
    <location>
        <begin position="26"/>
        <end position="37"/>
    </location>
</feature>
<keyword evidence="16" id="KW-1185">Reference proteome</keyword>
<comment type="similarity">
    <text evidence="3">Belongs to the GON7 family.</text>
</comment>
<keyword evidence="11" id="KW-0804">Transcription</keyword>
<dbReference type="InterPro" id="IPR014849">
    <property type="entry name" value="EKC/KEOPS_Gon7"/>
</dbReference>
<evidence type="ECO:0000256" key="1">
    <source>
        <dbReference type="ARBA" id="ARBA00004123"/>
    </source>
</evidence>
<comment type="subunit">
    <text evidence="4">Component of the EKC/KEOPS complex composed of at least BUD32, CGI121, GON7, KAE1 and PCC1; the whole complex dimerizes.</text>
</comment>
<evidence type="ECO:0000256" key="11">
    <source>
        <dbReference type="ARBA" id="ARBA00023163"/>
    </source>
</evidence>
<evidence type="ECO:0000256" key="9">
    <source>
        <dbReference type="ARBA" id="ARBA00023015"/>
    </source>
</evidence>
<dbReference type="Pfam" id="PF08738">
    <property type="entry name" value="Gon7"/>
    <property type="match status" value="1"/>
</dbReference>
<evidence type="ECO:0000256" key="10">
    <source>
        <dbReference type="ARBA" id="ARBA00023159"/>
    </source>
</evidence>
<comment type="subcellular location">
    <subcellularLocation>
        <location evidence="2">Chromosome</location>
        <location evidence="2">Telomere</location>
    </subcellularLocation>
    <subcellularLocation>
        <location evidence="1">Nucleus</location>
    </subcellularLocation>
</comment>
<dbReference type="AlphaFoldDB" id="A0AAN7WT40"/>
<keyword evidence="12" id="KW-0539">Nucleus</keyword>
<keyword evidence="9" id="KW-0805">Transcription regulation</keyword>
<dbReference type="GO" id="GO:0000781">
    <property type="term" value="C:chromosome, telomeric region"/>
    <property type="evidence" value="ECO:0007669"/>
    <property type="project" value="UniProtKB-SubCell"/>
</dbReference>
<evidence type="ECO:0000256" key="4">
    <source>
        <dbReference type="ARBA" id="ARBA00011534"/>
    </source>
</evidence>
<dbReference type="EMBL" id="JAWIZZ010000006">
    <property type="protein sequence ID" value="KAK5782227.1"/>
    <property type="molecule type" value="Genomic_DNA"/>
</dbReference>
<comment type="function">
    <text evidence="13">Component of the EKC/KEOPS complex that is required for the formation of a threonylcarbamoyl group on adenosine at position 37 (t(6)A37) in tRNAs that read codons beginning with adenine. The complex is probably involved in the transfer of the threonylcarbamoyl moiety of threonylcarbamoyl-AMP (TC-AMP) to the N6 group of A37. GON7 likely plays a supporting role to the catalytic subunit KAE1 in the complex. The EKC/KEOPS complex also promotes both telomere uncapping and telomere elongation. The complex is required for efficient recruitment of transcriptional coactivators.</text>
</comment>
<evidence type="ECO:0000313" key="15">
    <source>
        <dbReference type="EMBL" id="KAK5782227.1"/>
    </source>
</evidence>
<evidence type="ECO:0000256" key="3">
    <source>
        <dbReference type="ARBA" id="ARBA00008529"/>
    </source>
</evidence>
<feature type="region of interest" description="Disordered" evidence="14">
    <location>
        <begin position="92"/>
        <end position="127"/>
    </location>
</feature>
<proteinExistence type="inferred from homology"/>
<evidence type="ECO:0000256" key="7">
    <source>
        <dbReference type="ARBA" id="ARBA00022694"/>
    </source>
</evidence>
<dbReference type="GO" id="GO:0008033">
    <property type="term" value="P:tRNA processing"/>
    <property type="evidence" value="ECO:0007669"/>
    <property type="project" value="UniProtKB-KW"/>
</dbReference>
<evidence type="ECO:0000256" key="5">
    <source>
        <dbReference type="ARBA" id="ARBA00019746"/>
    </source>
</evidence>
<evidence type="ECO:0000256" key="13">
    <source>
        <dbReference type="ARBA" id="ARBA00025393"/>
    </source>
</evidence>
<gene>
    <name evidence="15" type="ORF">RI543_000157</name>
</gene>
<feature type="compositionally biased region" description="Basic and acidic residues" evidence="14">
    <location>
        <begin position="92"/>
        <end position="109"/>
    </location>
</feature>
<name>A0AAN7WT40_9SACH</name>
<dbReference type="GO" id="GO:0005634">
    <property type="term" value="C:nucleus"/>
    <property type="evidence" value="ECO:0007669"/>
    <property type="project" value="UniProtKB-SubCell"/>
</dbReference>
<evidence type="ECO:0000256" key="8">
    <source>
        <dbReference type="ARBA" id="ARBA00022895"/>
    </source>
</evidence>
<evidence type="ECO:0000313" key="16">
    <source>
        <dbReference type="Proteomes" id="UP001306508"/>
    </source>
</evidence>
<evidence type="ECO:0000256" key="6">
    <source>
        <dbReference type="ARBA" id="ARBA00022454"/>
    </source>
</evidence>
<evidence type="ECO:0000256" key="12">
    <source>
        <dbReference type="ARBA" id="ARBA00023242"/>
    </source>
</evidence>
<keyword evidence="8" id="KW-0779">Telomere</keyword>
<comment type="caution">
    <text evidence="15">The sequence shown here is derived from an EMBL/GenBank/DDBJ whole genome shotgun (WGS) entry which is preliminary data.</text>
</comment>
<reference evidence="16" key="1">
    <citation type="submission" date="2023-07" db="EMBL/GenBank/DDBJ databases">
        <title>A draft genome of Kazachstania heterogenica Y-27499.</title>
        <authorList>
            <person name="Donic C."/>
            <person name="Kralova J.S."/>
            <person name="Fidel L."/>
            <person name="Ben-Dor S."/>
            <person name="Jung S."/>
        </authorList>
    </citation>
    <scope>NUCLEOTIDE SEQUENCE [LARGE SCALE GENOMIC DNA]</scope>
    <source>
        <strain evidence="16">Y27499</strain>
    </source>
</reference>
<sequence length="127" mass="14441">MQMPSAVYTSPSYPLKKFEVDPNDPHYQTTNGRTTGPSDYVLNAGQVDRDKPSGPKMDPVNPDIPTYLSQLRMQLTGLQDDINEFLTKQMEIAKNKRVKVESDEKEKSSQKKNNNNGTNKEEDDDIY</sequence>
<evidence type="ECO:0000256" key="14">
    <source>
        <dbReference type="SAM" id="MobiDB-lite"/>
    </source>
</evidence>
<organism evidence="15 16">
    <name type="scientific">Arxiozyma heterogenica</name>
    <dbReference type="NCBI Taxonomy" id="278026"/>
    <lineage>
        <taxon>Eukaryota</taxon>
        <taxon>Fungi</taxon>
        <taxon>Dikarya</taxon>
        <taxon>Ascomycota</taxon>
        <taxon>Saccharomycotina</taxon>
        <taxon>Saccharomycetes</taxon>
        <taxon>Saccharomycetales</taxon>
        <taxon>Saccharomycetaceae</taxon>
        <taxon>Arxiozyma</taxon>
    </lineage>
</organism>
<keyword evidence="10" id="KW-0010">Activator</keyword>
<keyword evidence="7" id="KW-0819">tRNA processing</keyword>
<evidence type="ECO:0000256" key="2">
    <source>
        <dbReference type="ARBA" id="ARBA00004574"/>
    </source>
</evidence>
<accession>A0AAN7WT40</accession>
<dbReference type="Proteomes" id="UP001306508">
    <property type="component" value="Unassembled WGS sequence"/>
</dbReference>